<protein>
    <submittedName>
        <fullName evidence="1">Uncharacterized protein</fullName>
    </submittedName>
</protein>
<dbReference type="AlphaFoldDB" id="A0A2P7BND6"/>
<dbReference type="RefSeq" id="WP_166648446.1">
    <property type="nucleotide sequence ID" value="NZ_PGGO01000011.1"/>
</dbReference>
<gene>
    <name evidence="1" type="ORF">CU102_15520</name>
</gene>
<evidence type="ECO:0000313" key="2">
    <source>
        <dbReference type="Proteomes" id="UP000241444"/>
    </source>
</evidence>
<evidence type="ECO:0000313" key="1">
    <source>
        <dbReference type="EMBL" id="PSH67976.1"/>
    </source>
</evidence>
<organism evidence="1 2">
    <name type="scientific">Phyllobacterium brassicacearum</name>
    <dbReference type="NCBI Taxonomy" id="314235"/>
    <lineage>
        <taxon>Bacteria</taxon>
        <taxon>Pseudomonadati</taxon>
        <taxon>Pseudomonadota</taxon>
        <taxon>Alphaproteobacteria</taxon>
        <taxon>Hyphomicrobiales</taxon>
        <taxon>Phyllobacteriaceae</taxon>
        <taxon>Phyllobacterium</taxon>
    </lineage>
</organism>
<dbReference type="Proteomes" id="UP000241444">
    <property type="component" value="Unassembled WGS sequence"/>
</dbReference>
<proteinExistence type="predicted"/>
<reference evidence="2" key="1">
    <citation type="submission" date="2017-11" db="EMBL/GenBank/DDBJ databases">
        <authorList>
            <person name="Kuznetsova I."/>
            <person name="Sazanova A."/>
            <person name="Chirak E."/>
            <person name="Safronova V."/>
            <person name="Willems A."/>
        </authorList>
    </citation>
    <scope>NUCLEOTIDE SEQUENCE [LARGE SCALE GENOMIC DNA]</scope>
    <source>
        <strain evidence="2">STM 196</strain>
    </source>
</reference>
<dbReference type="EMBL" id="PGGO01000011">
    <property type="protein sequence ID" value="PSH67976.1"/>
    <property type="molecule type" value="Genomic_DNA"/>
</dbReference>
<keyword evidence="2" id="KW-1185">Reference proteome</keyword>
<comment type="caution">
    <text evidence="1">The sequence shown here is derived from an EMBL/GenBank/DDBJ whole genome shotgun (WGS) entry which is preliminary data.</text>
</comment>
<accession>A0A2P7BND6</accession>
<name>A0A2P7BND6_9HYPH</name>
<sequence>MTTKQQTAKPRESARADSLASQYRAIGPAAILAAVLSTVRQRPQLKLASIVQETD</sequence>